<comment type="caution">
    <text evidence="2">The sequence shown here is derived from an EMBL/GenBank/DDBJ whole genome shotgun (WGS) entry which is preliminary data.</text>
</comment>
<evidence type="ECO:0000313" key="2">
    <source>
        <dbReference type="EMBL" id="GGD40900.1"/>
    </source>
</evidence>
<dbReference type="RefSeq" id="WP_188763599.1">
    <property type="nucleotide sequence ID" value="NZ_BMKK01000001.1"/>
</dbReference>
<proteinExistence type="predicted"/>
<evidence type="ECO:0000313" key="3">
    <source>
        <dbReference type="Proteomes" id="UP000609064"/>
    </source>
</evidence>
<accession>A0A916YDH5</accession>
<reference evidence="2" key="1">
    <citation type="journal article" date="2014" name="Int. J. Syst. Evol. Microbiol.">
        <title>Complete genome sequence of Corynebacterium casei LMG S-19264T (=DSM 44701T), isolated from a smear-ripened cheese.</title>
        <authorList>
            <consortium name="US DOE Joint Genome Institute (JGI-PGF)"/>
            <person name="Walter F."/>
            <person name="Albersmeier A."/>
            <person name="Kalinowski J."/>
            <person name="Ruckert C."/>
        </authorList>
    </citation>
    <scope>NUCLEOTIDE SEQUENCE</scope>
    <source>
        <strain evidence="2">CGMCC 1.15958</strain>
    </source>
</reference>
<sequence>MKKITTSLFICLVAFSSFAQNTKVVDSPNGTVISNLGGTDIPHSSSILDIRSTNKGILLPRMLASSRDAIISPQQGLLIYNTSTNQFDYHNGTSWQQLYLGNQWSVNGTSYYYNAGNVGIGTNVPGYPLEVIGNARISNRLAVNDPFPDYNLDVNGTAGIETLGIGGAVPNATYPLDVLGNTRLQSSLSVFGTTTITGTTNLNTTTNVGGTLNANSNLVVDGTATINNGKGVAYNPASATNLRVYPFTTGTFNAVLPGFGLSAEGGIIFGGNFTSAPKVFVGDIDVTGGSAGELYRVQLILYGCKVDNATNSSCKARLLNTSPNAVNYSITWNCVAIGN</sequence>
<dbReference type="EMBL" id="BMKK01000001">
    <property type="protein sequence ID" value="GGD40900.1"/>
    <property type="molecule type" value="Genomic_DNA"/>
</dbReference>
<evidence type="ECO:0008006" key="4">
    <source>
        <dbReference type="Google" id="ProtNLM"/>
    </source>
</evidence>
<name>A0A916YDH5_9BACT</name>
<dbReference type="Proteomes" id="UP000609064">
    <property type="component" value="Unassembled WGS sequence"/>
</dbReference>
<organism evidence="2 3">
    <name type="scientific">Emticicia aquatilis</name>
    <dbReference type="NCBI Taxonomy" id="1537369"/>
    <lineage>
        <taxon>Bacteria</taxon>
        <taxon>Pseudomonadati</taxon>
        <taxon>Bacteroidota</taxon>
        <taxon>Cytophagia</taxon>
        <taxon>Cytophagales</taxon>
        <taxon>Leadbetterellaceae</taxon>
        <taxon>Emticicia</taxon>
    </lineage>
</organism>
<reference evidence="2" key="2">
    <citation type="submission" date="2020-09" db="EMBL/GenBank/DDBJ databases">
        <authorList>
            <person name="Sun Q."/>
            <person name="Zhou Y."/>
        </authorList>
    </citation>
    <scope>NUCLEOTIDE SEQUENCE</scope>
    <source>
        <strain evidence="2">CGMCC 1.15958</strain>
    </source>
</reference>
<keyword evidence="1" id="KW-0732">Signal</keyword>
<protein>
    <recommendedName>
        <fullName evidence="4">Chlorovirus glycoprotein repeat domain-containing protein</fullName>
    </recommendedName>
</protein>
<keyword evidence="3" id="KW-1185">Reference proteome</keyword>
<evidence type="ECO:0000256" key="1">
    <source>
        <dbReference type="SAM" id="SignalP"/>
    </source>
</evidence>
<feature type="signal peptide" evidence="1">
    <location>
        <begin position="1"/>
        <end position="19"/>
    </location>
</feature>
<feature type="chain" id="PRO_5037218194" description="Chlorovirus glycoprotein repeat domain-containing protein" evidence="1">
    <location>
        <begin position="20"/>
        <end position="339"/>
    </location>
</feature>
<dbReference type="AlphaFoldDB" id="A0A916YDH5"/>
<gene>
    <name evidence="2" type="ORF">GCM10011514_01210</name>
</gene>